<reference evidence="1" key="2">
    <citation type="submission" date="2020-11" db="EMBL/GenBank/DDBJ databases">
        <authorList>
            <person name="McCartney M.A."/>
            <person name="Auch B."/>
            <person name="Kono T."/>
            <person name="Mallez S."/>
            <person name="Becker A."/>
            <person name="Gohl D.M."/>
            <person name="Silverstein K.A.T."/>
            <person name="Koren S."/>
            <person name="Bechman K.B."/>
            <person name="Herman A."/>
            <person name="Abrahante J.E."/>
            <person name="Garbe J."/>
        </authorList>
    </citation>
    <scope>NUCLEOTIDE SEQUENCE</scope>
    <source>
        <strain evidence="1">Duluth1</strain>
        <tissue evidence="1">Whole animal</tissue>
    </source>
</reference>
<sequence length="160" mass="18114">MFYGSFASQQTTKIVKDGSGGNSDSRVCSNHFVGQPTVLNPLPALILGYDGYESRVKRILYLQEEPVLSIQSEEELFVATPYYPDPEEECWKPSSFMSSCPVVLLMVIKCMLIMGSAMADKIRKLIAENVKLRQELRNLRNNKYVDKVLKTDDDVNFYTG</sequence>
<dbReference type="AlphaFoldDB" id="A0A9D4CYT1"/>
<dbReference type="EMBL" id="JAIWYP010000011">
    <property type="protein sequence ID" value="KAH3734982.1"/>
    <property type="molecule type" value="Genomic_DNA"/>
</dbReference>
<accession>A0A9D4CYT1</accession>
<reference evidence="1" key="1">
    <citation type="journal article" date="2019" name="bioRxiv">
        <title>The Genome of the Zebra Mussel, Dreissena polymorpha: A Resource for Invasive Species Research.</title>
        <authorList>
            <person name="McCartney M.A."/>
            <person name="Auch B."/>
            <person name="Kono T."/>
            <person name="Mallez S."/>
            <person name="Zhang Y."/>
            <person name="Obille A."/>
            <person name="Becker A."/>
            <person name="Abrahante J.E."/>
            <person name="Garbe J."/>
            <person name="Badalamenti J.P."/>
            <person name="Herman A."/>
            <person name="Mangelson H."/>
            <person name="Liachko I."/>
            <person name="Sullivan S."/>
            <person name="Sone E.D."/>
            <person name="Koren S."/>
            <person name="Silverstein K.A.T."/>
            <person name="Beckman K.B."/>
            <person name="Gohl D.M."/>
        </authorList>
    </citation>
    <scope>NUCLEOTIDE SEQUENCE</scope>
    <source>
        <strain evidence="1">Duluth1</strain>
        <tissue evidence="1">Whole animal</tissue>
    </source>
</reference>
<proteinExistence type="predicted"/>
<comment type="caution">
    <text evidence="1">The sequence shown here is derived from an EMBL/GenBank/DDBJ whole genome shotgun (WGS) entry which is preliminary data.</text>
</comment>
<evidence type="ECO:0000313" key="2">
    <source>
        <dbReference type="Proteomes" id="UP000828390"/>
    </source>
</evidence>
<keyword evidence="2" id="KW-1185">Reference proteome</keyword>
<protein>
    <submittedName>
        <fullName evidence="1">Uncharacterized protein</fullName>
    </submittedName>
</protein>
<organism evidence="1 2">
    <name type="scientific">Dreissena polymorpha</name>
    <name type="common">Zebra mussel</name>
    <name type="synonym">Mytilus polymorpha</name>
    <dbReference type="NCBI Taxonomy" id="45954"/>
    <lineage>
        <taxon>Eukaryota</taxon>
        <taxon>Metazoa</taxon>
        <taxon>Spiralia</taxon>
        <taxon>Lophotrochozoa</taxon>
        <taxon>Mollusca</taxon>
        <taxon>Bivalvia</taxon>
        <taxon>Autobranchia</taxon>
        <taxon>Heteroconchia</taxon>
        <taxon>Euheterodonta</taxon>
        <taxon>Imparidentia</taxon>
        <taxon>Neoheterodontei</taxon>
        <taxon>Myida</taxon>
        <taxon>Dreissenoidea</taxon>
        <taxon>Dreissenidae</taxon>
        <taxon>Dreissena</taxon>
    </lineage>
</organism>
<evidence type="ECO:0000313" key="1">
    <source>
        <dbReference type="EMBL" id="KAH3734982.1"/>
    </source>
</evidence>
<name>A0A9D4CYT1_DREPO</name>
<gene>
    <name evidence="1" type="ORF">DPMN_041442</name>
</gene>
<dbReference type="Proteomes" id="UP000828390">
    <property type="component" value="Unassembled WGS sequence"/>
</dbReference>